<evidence type="ECO:0000313" key="1">
    <source>
        <dbReference type="EMBL" id="MRI66859.1"/>
    </source>
</evidence>
<comment type="caution">
    <text evidence="1">The sequence shown here is derived from an EMBL/GenBank/DDBJ whole genome shotgun (WGS) entry which is preliminary data.</text>
</comment>
<reference evidence="1 2" key="1">
    <citation type="submission" date="2019-10" db="EMBL/GenBank/DDBJ databases">
        <title>Gracilibacillus salitolerans sp. nov., a moderate halophile isolated from a saline soil in northwest China.</title>
        <authorList>
            <person name="Gan L."/>
        </authorList>
    </citation>
    <scope>NUCLEOTIDE SEQUENCE [LARGE SCALE GENOMIC DNA]</scope>
    <source>
        <strain evidence="1 2">TP2-8</strain>
    </source>
</reference>
<dbReference type="Proteomes" id="UP000435187">
    <property type="component" value="Unassembled WGS sequence"/>
</dbReference>
<dbReference type="EMBL" id="WJEE01000021">
    <property type="protein sequence ID" value="MRI66859.1"/>
    <property type="molecule type" value="Genomic_DNA"/>
</dbReference>
<dbReference type="RefSeq" id="WP_153835519.1">
    <property type="nucleotide sequence ID" value="NZ_JBHUMW010000036.1"/>
</dbReference>
<organism evidence="1 2">
    <name type="scientific">Gracilibacillus thailandensis</name>
    <dbReference type="NCBI Taxonomy" id="563735"/>
    <lineage>
        <taxon>Bacteria</taxon>
        <taxon>Bacillati</taxon>
        <taxon>Bacillota</taxon>
        <taxon>Bacilli</taxon>
        <taxon>Bacillales</taxon>
        <taxon>Bacillaceae</taxon>
        <taxon>Gracilibacillus</taxon>
    </lineage>
</organism>
<dbReference type="AlphaFoldDB" id="A0A6N7R2F5"/>
<gene>
    <name evidence="1" type="ORF">GH885_11000</name>
</gene>
<dbReference type="Pfam" id="PF14091">
    <property type="entry name" value="DUF4269"/>
    <property type="match status" value="1"/>
</dbReference>
<evidence type="ECO:0000313" key="2">
    <source>
        <dbReference type="Proteomes" id="UP000435187"/>
    </source>
</evidence>
<accession>A0A6N7R2F5</accession>
<protein>
    <submittedName>
        <fullName evidence="1">DUF4269 domain-containing protein</fullName>
    </submittedName>
</protein>
<name>A0A6N7R2F5_9BACI</name>
<sequence>MCRRLDYLKRGTQIQQHAYYTLTELEIMQDLKIYHPVLCGTIPIDIAIAESDLDIIMEVYNLTEFKQTLESLYKHLDGFKIKTTNIRNLPVVKANFFFKGFECELFGQPQPVEQQNAYLHMLIESKLLQETPNLKEEVILLKEQGYKTEPAFCKMIGLTGLDPYEELLKYGREQGWI</sequence>
<proteinExistence type="predicted"/>
<keyword evidence="2" id="KW-1185">Reference proteome</keyword>
<dbReference type="InterPro" id="IPR025365">
    <property type="entry name" value="DUF4269"/>
</dbReference>